<keyword evidence="4 6" id="KW-0863">Zinc-finger</keyword>
<dbReference type="InterPro" id="IPR036855">
    <property type="entry name" value="Znf_CCCH_sf"/>
</dbReference>
<comment type="caution">
    <text evidence="9">The sequence shown here is derived from an EMBL/GenBank/DDBJ whole genome shotgun (WGS) entry which is preliminary data.</text>
</comment>
<feature type="compositionally biased region" description="Basic residues" evidence="7">
    <location>
        <begin position="25"/>
        <end position="42"/>
    </location>
</feature>
<organism evidence="9 10">
    <name type="scientific">Euplotes crassus</name>
    <dbReference type="NCBI Taxonomy" id="5936"/>
    <lineage>
        <taxon>Eukaryota</taxon>
        <taxon>Sar</taxon>
        <taxon>Alveolata</taxon>
        <taxon>Ciliophora</taxon>
        <taxon>Intramacronucleata</taxon>
        <taxon>Spirotrichea</taxon>
        <taxon>Hypotrichia</taxon>
        <taxon>Euplotida</taxon>
        <taxon>Euplotidae</taxon>
        <taxon>Moneuplotes</taxon>
    </lineage>
</organism>
<feature type="compositionally biased region" description="Basic and acidic residues" evidence="7">
    <location>
        <begin position="460"/>
        <end position="472"/>
    </location>
</feature>
<dbReference type="Pfam" id="PF22623">
    <property type="entry name" value="zf-CCCH_9"/>
    <property type="match status" value="1"/>
</dbReference>
<dbReference type="GO" id="GO:0005634">
    <property type="term" value="C:nucleus"/>
    <property type="evidence" value="ECO:0007669"/>
    <property type="project" value="TreeGrafter"/>
</dbReference>
<protein>
    <recommendedName>
        <fullName evidence="8">C3H1-type domain-containing protein</fullName>
    </recommendedName>
</protein>
<dbReference type="Gene3D" id="4.10.1000.10">
    <property type="entry name" value="Zinc finger, CCCH-type"/>
    <property type="match status" value="1"/>
</dbReference>
<feature type="compositionally biased region" description="Basic and acidic residues" evidence="7">
    <location>
        <begin position="80"/>
        <end position="94"/>
    </location>
</feature>
<dbReference type="GO" id="GO:0003723">
    <property type="term" value="F:RNA binding"/>
    <property type="evidence" value="ECO:0007669"/>
    <property type="project" value="InterPro"/>
</dbReference>
<dbReference type="PROSITE" id="PS50103">
    <property type="entry name" value="ZF_C3H1"/>
    <property type="match status" value="2"/>
</dbReference>
<evidence type="ECO:0000256" key="7">
    <source>
        <dbReference type="SAM" id="MobiDB-lite"/>
    </source>
</evidence>
<evidence type="ECO:0000256" key="4">
    <source>
        <dbReference type="ARBA" id="ARBA00022771"/>
    </source>
</evidence>
<keyword evidence="3" id="KW-0677">Repeat</keyword>
<dbReference type="Pfam" id="PF18345">
    <property type="entry name" value="zf_CCCH_4"/>
    <property type="match status" value="1"/>
</dbReference>
<feature type="compositionally biased region" description="Polar residues" evidence="7">
    <location>
        <begin position="418"/>
        <end position="457"/>
    </location>
</feature>
<reference evidence="9" key="1">
    <citation type="submission" date="2023-07" db="EMBL/GenBank/DDBJ databases">
        <authorList>
            <consortium name="AG Swart"/>
            <person name="Singh M."/>
            <person name="Singh A."/>
            <person name="Seah K."/>
            <person name="Emmerich C."/>
        </authorList>
    </citation>
    <scope>NUCLEOTIDE SEQUENCE</scope>
    <source>
        <strain evidence="9">DP1</strain>
    </source>
</reference>
<evidence type="ECO:0000256" key="3">
    <source>
        <dbReference type="ARBA" id="ARBA00022737"/>
    </source>
</evidence>
<dbReference type="SUPFAM" id="SSF90229">
    <property type="entry name" value="CCCH zinc finger"/>
    <property type="match status" value="2"/>
</dbReference>
<keyword evidence="10" id="KW-1185">Reference proteome</keyword>
<evidence type="ECO:0000313" key="10">
    <source>
        <dbReference type="Proteomes" id="UP001295684"/>
    </source>
</evidence>
<dbReference type="InterPro" id="IPR054361">
    <property type="entry name" value="Znf-CCCH_ZC3H4/6/8"/>
</dbReference>
<dbReference type="PANTHER" id="PTHR13119:SF12">
    <property type="entry name" value="PROTEIN SUPPRESSOR OF SABLE"/>
    <property type="match status" value="1"/>
</dbReference>
<dbReference type="EMBL" id="CAMPGE010029315">
    <property type="protein sequence ID" value="CAI2386783.1"/>
    <property type="molecule type" value="Genomic_DNA"/>
</dbReference>
<feature type="domain" description="C3H1-type" evidence="8">
    <location>
        <begin position="175"/>
        <end position="198"/>
    </location>
</feature>
<evidence type="ECO:0000256" key="2">
    <source>
        <dbReference type="ARBA" id="ARBA00022723"/>
    </source>
</evidence>
<keyword evidence="5 6" id="KW-0862">Zinc</keyword>
<dbReference type="Proteomes" id="UP001295684">
    <property type="component" value="Unassembled WGS sequence"/>
</dbReference>
<dbReference type="InterPro" id="IPR045124">
    <property type="entry name" value="Su(sable)-like"/>
</dbReference>
<dbReference type="GO" id="GO:0008270">
    <property type="term" value="F:zinc ion binding"/>
    <property type="evidence" value="ECO:0007669"/>
    <property type="project" value="UniProtKB-KW"/>
</dbReference>
<sequence>MSDQEEGEVIDNRGSIQKGIEKSVKNKSSKKSEKRKKNRQNKSRANGDEQNDSVTNSSDDFNFGELKMQGHKKSKKKSRARPEEDGYGPSKRDPYSSYRPSKKSKNTYHQQGVEEIGEQYQVSASKQMPHKKRDKKAFEKDMEIPKSNELCKFFKTGSCQKGDDCPFSHNLRHHPCKFIHATGTCKNGENCEFSHQRLEQYEIMPFIEENEEFLDQVNSDRGTTNLGIYYNQFKMEKEKRKRDKFREEIEAQVKNLALPDEMKRDLVIKKVEAMFPNNRTRDNHNLEPHPHNNQQMFDNFNGVQRMPIGNPNQDMRFNMRINDNGMQRNDGRMPNTMPRQLPPQMQMSIQNQHQNMLNNQRLKHAQNQIGIPMPGKLPPQIENQMRTQVPRMDIPGGHMPLIPSNNQGRPEIQHRGRNFTNSRDNLAPTTISRNPYNSPRMSQNPRGHPQNQFSHSPSRLHKEPHQPQRERGSINPRNFPQTTLQHHKINQNPSPSDDFQDENFFPKNSQKVEFKDQTDEIKELVRLGILPEDYENISVSDDSD</sequence>
<evidence type="ECO:0000256" key="5">
    <source>
        <dbReference type="ARBA" id="ARBA00022833"/>
    </source>
</evidence>
<keyword evidence="2 6" id="KW-0479">Metal-binding</keyword>
<dbReference type="PANTHER" id="PTHR13119">
    <property type="entry name" value="ZINC FINGER CCCH DOMAIN-CONTAINING PROTEI"/>
    <property type="match status" value="1"/>
</dbReference>
<proteinExistence type="predicted"/>
<dbReference type="InterPro" id="IPR000571">
    <property type="entry name" value="Znf_CCCH"/>
</dbReference>
<feature type="zinc finger region" description="C3H1-type" evidence="6">
    <location>
        <begin position="175"/>
        <end position="198"/>
    </location>
</feature>
<evidence type="ECO:0000256" key="6">
    <source>
        <dbReference type="PROSITE-ProRule" id="PRU00723"/>
    </source>
</evidence>
<dbReference type="AlphaFoldDB" id="A0AAD2DBP0"/>
<feature type="region of interest" description="Disordered" evidence="7">
    <location>
        <begin position="394"/>
        <end position="516"/>
    </location>
</feature>
<name>A0AAD2DBP0_EUPCR</name>
<accession>A0AAD2DBP0</accession>
<feature type="region of interest" description="Disordered" evidence="7">
    <location>
        <begin position="1"/>
        <end position="110"/>
    </location>
</feature>
<feature type="domain" description="C3H1-type" evidence="8">
    <location>
        <begin position="145"/>
        <end position="172"/>
    </location>
</feature>
<feature type="compositionally biased region" description="Polar residues" evidence="7">
    <location>
        <begin position="475"/>
        <end position="497"/>
    </location>
</feature>
<evidence type="ECO:0000256" key="1">
    <source>
        <dbReference type="ARBA" id="ARBA00022553"/>
    </source>
</evidence>
<feature type="zinc finger region" description="C3H1-type" evidence="6">
    <location>
        <begin position="145"/>
        <end position="172"/>
    </location>
</feature>
<gene>
    <name evidence="9" type="ORF">ECRASSUSDP1_LOCUS28407</name>
</gene>
<dbReference type="GO" id="GO:0045892">
    <property type="term" value="P:negative regulation of DNA-templated transcription"/>
    <property type="evidence" value="ECO:0007669"/>
    <property type="project" value="InterPro"/>
</dbReference>
<keyword evidence="1" id="KW-0597">Phosphoprotein</keyword>
<evidence type="ECO:0000313" key="9">
    <source>
        <dbReference type="EMBL" id="CAI2386783.1"/>
    </source>
</evidence>
<feature type="compositionally biased region" description="Basic residues" evidence="7">
    <location>
        <begin position="69"/>
        <end position="79"/>
    </location>
</feature>
<dbReference type="SMART" id="SM00356">
    <property type="entry name" value="ZnF_C3H1"/>
    <property type="match status" value="2"/>
</dbReference>
<evidence type="ECO:0000259" key="8">
    <source>
        <dbReference type="PROSITE" id="PS50103"/>
    </source>
</evidence>